<protein>
    <submittedName>
        <fullName evidence="4">Phage major capsid protein, HK97 family</fullName>
    </submittedName>
</protein>
<reference evidence="4 5" key="1">
    <citation type="submission" date="2018-06" db="EMBL/GenBank/DDBJ databases">
        <authorList>
            <consortium name="Pathogen Informatics"/>
            <person name="Doyle S."/>
        </authorList>
    </citation>
    <scope>NUCLEOTIDE SEQUENCE [LARGE SCALE GENOMIC DNA]</scope>
    <source>
        <strain evidence="4 5">NCTC10719</strain>
    </source>
</reference>
<dbReference type="NCBIfam" id="TIGR01554">
    <property type="entry name" value="major_cap_HK97"/>
    <property type="match status" value="1"/>
</dbReference>
<name>A0A2X2XW13_CLOPF</name>
<dbReference type="Pfam" id="PF05065">
    <property type="entry name" value="Phage_capsid"/>
    <property type="match status" value="1"/>
</dbReference>
<dbReference type="SUPFAM" id="SSF56563">
    <property type="entry name" value="Major capsid protein gp5"/>
    <property type="match status" value="1"/>
</dbReference>
<feature type="domain" description="Phage capsid-like C-terminal" evidence="3">
    <location>
        <begin position="111"/>
        <end position="345"/>
    </location>
</feature>
<comment type="subcellular location">
    <subcellularLocation>
        <location evidence="1">Virion</location>
    </subcellularLocation>
</comment>
<evidence type="ECO:0000256" key="2">
    <source>
        <dbReference type="SAM" id="Coils"/>
    </source>
</evidence>
<dbReference type="EMBL" id="UAWG01000009">
    <property type="protein sequence ID" value="SQB59892.1"/>
    <property type="molecule type" value="Genomic_DNA"/>
</dbReference>
<proteinExistence type="predicted"/>
<gene>
    <name evidence="4" type="ORF">NCTC10719_01435</name>
</gene>
<dbReference type="Proteomes" id="UP000249986">
    <property type="component" value="Unassembled WGS sequence"/>
</dbReference>
<evidence type="ECO:0000256" key="1">
    <source>
        <dbReference type="ARBA" id="ARBA00004328"/>
    </source>
</evidence>
<feature type="coiled-coil region" evidence="2">
    <location>
        <begin position="3"/>
        <end position="78"/>
    </location>
</feature>
<dbReference type="AlphaFoldDB" id="A0A2X2XW13"/>
<dbReference type="InterPro" id="IPR054612">
    <property type="entry name" value="Phage_capsid-like_C"/>
</dbReference>
<dbReference type="InterPro" id="IPR024455">
    <property type="entry name" value="Phage_capsid"/>
</dbReference>
<organism evidence="4 5">
    <name type="scientific">Clostridium perfringens</name>
    <dbReference type="NCBI Taxonomy" id="1502"/>
    <lineage>
        <taxon>Bacteria</taxon>
        <taxon>Bacillati</taxon>
        <taxon>Bacillota</taxon>
        <taxon>Clostridia</taxon>
        <taxon>Eubacteriales</taxon>
        <taxon>Clostridiaceae</taxon>
        <taxon>Clostridium</taxon>
    </lineage>
</organism>
<accession>A0A2X2XW13</accession>
<evidence type="ECO:0000259" key="3">
    <source>
        <dbReference type="Pfam" id="PF05065"/>
    </source>
</evidence>
<evidence type="ECO:0000313" key="5">
    <source>
        <dbReference type="Proteomes" id="UP000249986"/>
    </source>
</evidence>
<dbReference type="RefSeq" id="WP_075810580.1">
    <property type="nucleotide sequence ID" value="NZ_CATNXB010000010.1"/>
</dbReference>
<sequence length="367" mass="41114">MRIDELKEKIKGLTGEIRNLTNSKDIDGAKAKMEELRQLKETLKIEEELEQEEIRDLKRQKEERKDDLRMENRKCTKEMELRAIAGVALNKVGELSEEERSTIVSSGNTAIIPKQFVNDLIEIKKGFGSLKQYCDIKPVTKNEGTIPVVDYDQNELADIVEGQDIVEGNLVTTDVSFKCTKVGLFQKVGSETVDDSAVEVDHLIRNNFSEISTIKENKKILAIINKNAKVIEGATDYDAIETALDSIVPSAKAGAITLCNSAGYCLLNNKKDKQGRPLNLITVGANGVEYFHNKPIVQFDDSLVTPSKEKKAVFFTLNFKEAVKFIDRKQITVATGKEIKDDTNMWSILERIDVVSGSKRTISKIEL</sequence>
<keyword evidence="2" id="KW-0175">Coiled coil</keyword>
<evidence type="ECO:0000313" key="4">
    <source>
        <dbReference type="EMBL" id="SQB59892.1"/>
    </source>
</evidence>